<evidence type="ECO:0000313" key="9">
    <source>
        <dbReference type="Proteomes" id="UP000198669"/>
    </source>
</evidence>
<evidence type="ECO:0000313" key="6">
    <source>
        <dbReference type="EMBL" id="RNI09766.1"/>
    </source>
</evidence>
<evidence type="ECO:0000259" key="4">
    <source>
        <dbReference type="PROSITE" id="PS51118"/>
    </source>
</evidence>
<sequence length="124" mass="14195">MKDCTLYKMMDIIGKRWTLCILLELHKGDRYQKQFNELKAMLGDITPKMLSTRLKELEAHGLVEKRIDSSAIPVKSFYSLSESGQDFIEIIKQIKGWGLKWKFDNPLCSVSDCRYCGVGKTAGN</sequence>
<evidence type="ECO:0000313" key="10">
    <source>
        <dbReference type="Proteomes" id="UP000267921"/>
    </source>
</evidence>
<evidence type="ECO:0000256" key="1">
    <source>
        <dbReference type="ARBA" id="ARBA00023015"/>
    </source>
</evidence>
<dbReference type="Proteomes" id="UP000267921">
    <property type="component" value="Unassembled WGS sequence"/>
</dbReference>
<dbReference type="CDD" id="cd00090">
    <property type="entry name" value="HTH_ARSR"/>
    <property type="match status" value="1"/>
</dbReference>
<keyword evidence="2 7" id="KW-0238">DNA-binding</keyword>
<dbReference type="Gene3D" id="1.10.10.10">
    <property type="entry name" value="Winged helix-like DNA-binding domain superfamily/Winged helix DNA-binding domain"/>
    <property type="match status" value="1"/>
</dbReference>
<dbReference type="KEGG" id="mhaz:BHR79_06540"/>
<dbReference type="Proteomes" id="UP000198669">
    <property type="component" value="Unassembled WGS sequence"/>
</dbReference>
<dbReference type="Proteomes" id="UP000186879">
    <property type="component" value="Chromosome"/>
</dbReference>
<accession>A0A1L3Q2U5</accession>
<dbReference type="InterPro" id="IPR002577">
    <property type="entry name" value="HTH_HxlR"/>
</dbReference>
<proteinExistence type="predicted"/>
<name>A0A1L3Q2U5_9EURY</name>
<dbReference type="AlphaFoldDB" id="A0A1L3Q2U5"/>
<dbReference type="PROSITE" id="PS51118">
    <property type="entry name" value="HTH_HXLR"/>
    <property type="match status" value="1"/>
</dbReference>
<evidence type="ECO:0000313" key="8">
    <source>
        <dbReference type="Proteomes" id="UP000186879"/>
    </source>
</evidence>
<dbReference type="OrthoDB" id="147589at2157"/>
<reference evidence="6 10" key="3">
    <citation type="submission" date="2018-10" db="EMBL/GenBank/DDBJ databases">
        <title>Cultivation of a novel Methanohalophilus strain from Kebrit Deep of the Red Sea and a genomic comparison of members of the genus Methanohalophilus.</title>
        <authorList>
            <person name="Guan Y."/>
            <person name="Ngugi D.K."/>
            <person name="Stingl U."/>
        </authorList>
    </citation>
    <scope>NUCLEOTIDE SEQUENCE [LARGE SCALE GENOMIC DNA]</scope>
    <source>
        <strain evidence="6 10">DSM 3094</strain>
    </source>
</reference>
<dbReference type="InterPro" id="IPR036388">
    <property type="entry name" value="WH-like_DNA-bd_sf"/>
</dbReference>
<gene>
    <name evidence="5" type="ORF">BHR79_06540</name>
    <name evidence="6" type="ORF">EFE40_03710</name>
    <name evidence="7" type="ORF">SAMN04515625_1202</name>
</gene>
<protein>
    <submittedName>
        <fullName evidence="5 7">Transcriptional regulator</fullName>
    </submittedName>
</protein>
<reference evidence="5 8" key="1">
    <citation type="submission" date="2016-10" db="EMBL/GenBank/DDBJ databases">
        <title>Methanohalophilus halophilus.</title>
        <authorList>
            <person name="L'haridon S."/>
        </authorList>
    </citation>
    <scope>NUCLEOTIDE SEQUENCE [LARGE SCALE GENOMIC DNA]</scope>
    <source>
        <strain evidence="5 8">Z-7982</strain>
    </source>
</reference>
<dbReference type="EMBL" id="FNMU01000003">
    <property type="protein sequence ID" value="SDW56296.1"/>
    <property type="molecule type" value="Genomic_DNA"/>
</dbReference>
<evidence type="ECO:0000313" key="5">
    <source>
        <dbReference type="EMBL" id="APH39175.1"/>
    </source>
</evidence>
<dbReference type="GO" id="GO:0003677">
    <property type="term" value="F:DNA binding"/>
    <property type="evidence" value="ECO:0007669"/>
    <property type="project" value="UniProtKB-KW"/>
</dbReference>
<keyword evidence="1" id="KW-0805">Transcription regulation</keyword>
<evidence type="ECO:0000256" key="3">
    <source>
        <dbReference type="ARBA" id="ARBA00023163"/>
    </source>
</evidence>
<dbReference type="GeneID" id="30583409"/>
<keyword evidence="3" id="KW-0804">Transcription</keyword>
<dbReference type="InterPro" id="IPR036390">
    <property type="entry name" value="WH_DNA-bd_sf"/>
</dbReference>
<dbReference type="RefSeq" id="WP_072561611.1">
    <property type="nucleotide sequence ID" value="NZ_CP017921.1"/>
</dbReference>
<evidence type="ECO:0000313" key="7">
    <source>
        <dbReference type="EMBL" id="SDW56296.1"/>
    </source>
</evidence>
<dbReference type="EMBL" id="CP017921">
    <property type="protein sequence ID" value="APH39175.1"/>
    <property type="molecule type" value="Genomic_DNA"/>
</dbReference>
<dbReference type="PANTHER" id="PTHR33204">
    <property type="entry name" value="TRANSCRIPTIONAL REGULATOR, MARR FAMILY"/>
    <property type="match status" value="1"/>
</dbReference>
<dbReference type="PANTHER" id="PTHR33204:SF18">
    <property type="entry name" value="TRANSCRIPTIONAL REGULATORY PROTEIN"/>
    <property type="match status" value="1"/>
</dbReference>
<organism evidence="5 8">
    <name type="scientific">Methanohalophilus halophilus</name>
    <dbReference type="NCBI Taxonomy" id="2177"/>
    <lineage>
        <taxon>Archaea</taxon>
        <taxon>Methanobacteriati</taxon>
        <taxon>Methanobacteriota</taxon>
        <taxon>Stenosarchaea group</taxon>
        <taxon>Methanomicrobia</taxon>
        <taxon>Methanosarcinales</taxon>
        <taxon>Methanosarcinaceae</taxon>
        <taxon>Methanohalophilus</taxon>
    </lineage>
</organism>
<dbReference type="STRING" id="2177.BHR79_06540"/>
<feature type="domain" description="HTH hxlR-type" evidence="4">
    <location>
        <begin position="4"/>
        <end position="106"/>
    </location>
</feature>
<dbReference type="InterPro" id="IPR011991">
    <property type="entry name" value="ArsR-like_HTH"/>
</dbReference>
<dbReference type="Pfam" id="PF01638">
    <property type="entry name" value="HxlR"/>
    <property type="match status" value="1"/>
</dbReference>
<keyword evidence="8" id="KW-1185">Reference proteome</keyword>
<reference evidence="7 9" key="2">
    <citation type="submission" date="2016-10" db="EMBL/GenBank/DDBJ databases">
        <authorList>
            <person name="de Groot N.N."/>
        </authorList>
    </citation>
    <scope>NUCLEOTIDE SEQUENCE [LARGE SCALE GENOMIC DNA]</scope>
    <source>
        <strain evidence="7 9">Z-7982</strain>
    </source>
</reference>
<dbReference type="SUPFAM" id="SSF46785">
    <property type="entry name" value="Winged helix' DNA-binding domain"/>
    <property type="match status" value="1"/>
</dbReference>
<dbReference type="EMBL" id="RJJG01000003">
    <property type="protein sequence ID" value="RNI09766.1"/>
    <property type="molecule type" value="Genomic_DNA"/>
</dbReference>
<evidence type="ECO:0000256" key="2">
    <source>
        <dbReference type="ARBA" id="ARBA00023125"/>
    </source>
</evidence>